<dbReference type="AlphaFoldDB" id="A0A430QMM5"/>
<feature type="compositionally biased region" description="Polar residues" evidence="1">
    <location>
        <begin position="123"/>
        <end position="132"/>
    </location>
</feature>
<accession>A0A430QMM5</accession>
<dbReference type="STRING" id="6184.A0A430QMM5"/>
<name>A0A430QMM5_SCHBO</name>
<dbReference type="Proteomes" id="UP000290809">
    <property type="component" value="Unassembled WGS sequence"/>
</dbReference>
<sequence length="571" mass="64360">MFLTFTTDCSNLIGFTNKSKKQKADLLNNEISPFDAIRNVSAKHSHFVKYLALEGSVNQSLTYLPSTVKMSLQWPDQEKSDIFDSNETKNSTVCSNECVNPEESSYKNDNCTNVMIQPPKCGQRSSSVTPSDRFSETSSDRNIESCSTCENVYPPTPVASKSTVLLRRPRTPTLGRAALFVRASYMGVDKSGTPTSLSFSKQSTKRDTVLSNDSHFSDFPNLSSTQSGFISRSSSLNSELREFNQNTQQSFNRLSVKNNSSQTNLQPFNLNGRQYETKIPKATSSRYNCHAYDTVPLDKLECLKLIPSVQMLSKSSEVNSESSNLAFIKSSDNVPTTISSLHGDQKLHSHTSEYNTEQNQTQVIESNILQDTRHSVDMLITSSSETEVSVVTHKKPIKYESNRTLEISNLQPNPQSFSKNCSNISNSRKSVEIPKASVQPIRQKPVKVRKQKLLYHFTTYMSTTFRRIETGMSLKFIQVLFSVLKYLTMFLYFQTINGAELPTSPRSRSSQKSSHPFYLKSNKNLTKKFSESISNTETSTEIPFPKHNLEYTKQFQNETMIDHSVNIGSFV</sequence>
<comment type="caution">
    <text evidence="2">The sequence shown here is derived from an EMBL/GenBank/DDBJ whole genome shotgun (WGS) entry which is preliminary data.</text>
</comment>
<keyword evidence="3" id="KW-1185">Reference proteome</keyword>
<evidence type="ECO:0000313" key="3">
    <source>
        <dbReference type="Proteomes" id="UP000290809"/>
    </source>
</evidence>
<proteinExistence type="predicted"/>
<protein>
    <submittedName>
        <fullName evidence="2">RAS protein activator-like 2</fullName>
    </submittedName>
</protein>
<feature type="region of interest" description="Disordered" evidence="1">
    <location>
        <begin position="120"/>
        <end position="140"/>
    </location>
</feature>
<reference evidence="2 3" key="1">
    <citation type="journal article" date="2019" name="PLoS Pathog.">
        <title>Genome sequence of the bovine parasite Schistosoma bovis Tanzania.</title>
        <authorList>
            <person name="Oey H."/>
            <person name="Zakrzewski M."/>
            <person name="Gobert G."/>
            <person name="Gravermann K."/>
            <person name="Stoye J."/>
            <person name="Jones M."/>
            <person name="Mcmanus D."/>
            <person name="Krause L."/>
        </authorList>
    </citation>
    <scope>NUCLEOTIDE SEQUENCE [LARGE SCALE GENOMIC DNA]</scope>
    <source>
        <strain evidence="2 3">TAN1997</strain>
    </source>
</reference>
<organism evidence="2 3">
    <name type="scientific">Schistosoma bovis</name>
    <name type="common">Blood fluke</name>
    <dbReference type="NCBI Taxonomy" id="6184"/>
    <lineage>
        <taxon>Eukaryota</taxon>
        <taxon>Metazoa</taxon>
        <taxon>Spiralia</taxon>
        <taxon>Lophotrochozoa</taxon>
        <taxon>Platyhelminthes</taxon>
        <taxon>Trematoda</taxon>
        <taxon>Digenea</taxon>
        <taxon>Strigeidida</taxon>
        <taxon>Schistosomatoidea</taxon>
        <taxon>Schistosomatidae</taxon>
        <taxon>Schistosoma</taxon>
    </lineage>
</organism>
<dbReference type="EMBL" id="QMKO01001540">
    <property type="protein sequence ID" value="RTG88927.1"/>
    <property type="molecule type" value="Genomic_DNA"/>
</dbReference>
<gene>
    <name evidence="2" type="ORF">DC041_0004552</name>
</gene>
<evidence type="ECO:0000313" key="2">
    <source>
        <dbReference type="EMBL" id="RTG88927.1"/>
    </source>
</evidence>
<evidence type="ECO:0000256" key="1">
    <source>
        <dbReference type="SAM" id="MobiDB-lite"/>
    </source>
</evidence>